<keyword evidence="2" id="KW-1133">Transmembrane helix</keyword>
<dbReference type="OrthoDB" id="273010at2759"/>
<sequence>MGFLAPIPEGSRSQPFSRFNKLNELQNTSTNTNRPQSRIFVASRRHTRTRYQRPEKPESFTARAAVPQVRLPPGQPTKSTFENIHTTPEATSEEHAGPSDSSFDLDSFPIPPSTSSTLSRHGARPPTSCRSSGCTTTHESSVNQRDRTSKSRRYHAQVDGASDPSSSSNRGSVDSALVDAITRNIVQQFRLSSVGRCRQNQANAGASEARSNYSQASSEQDAIDRFAKDLERYAKRQRVRNAGIPRNQSAATLRTVSALMPFRSEFETAGLAVTSKDQANRIDSYITKAVQARAPTDAGPSTKPSHCRPTAGKPSQVDGFVDTEPSDSPNTEISFAPANGMDEWRYAMIDEVPKKKKKKAKAAAGKKPKKHCLSCFDHSPSTATEAGWNQPQKLPTAPMPRFRRGIGPPPPVPPPPRPPQRPPRPAVGLFDADPGRGSHAVPENLTSKSHALSPRMLPSYPRRKDKGKSPVIPRQGSPQPRVLHTNPEGSPVRRKTSSHKKRIPHETTSKQYDRTLGKATPLDLKTAVEEASRPKNNRDSPSKVPDSRADNIDHIGICCRSNRGVPSRANARPNIPRRTSSMSQFMFSSRFDFDDREITDRDVLRGLHIAASAACDEEVDAFVRNQTGLRIRRFLADLMTLESLPVNPPVDKKQWARQRRADMRKLKQQMRRSREINSAAEVARSNFTDAKGDFEHFLRCWAQQDCGRCINTAECSWCPYPRKKKTWACVPNKQQPAFLAPIYNEDVCPARDERWELRSQPFGCRVSTSTVFSTAIAINVTLLVVLVLWLFGLALRHVRRRSRAAAAQQQRFVATTWWTAVPPDDDSQQQHRRGGERQPLLGGQRG</sequence>
<protein>
    <recommendedName>
        <fullName evidence="5">PSI domain-containing protein</fullName>
    </recommendedName>
</protein>
<comment type="caution">
    <text evidence="3">The sequence shown here is derived from an EMBL/GenBank/DDBJ whole genome shotgun (WGS) entry which is preliminary data.</text>
</comment>
<proteinExistence type="predicted"/>
<evidence type="ECO:0008006" key="5">
    <source>
        <dbReference type="Google" id="ProtNLM"/>
    </source>
</evidence>
<feature type="compositionally biased region" description="Polar residues" evidence="1">
    <location>
        <begin position="128"/>
        <end position="143"/>
    </location>
</feature>
<feature type="region of interest" description="Disordered" evidence="1">
    <location>
        <begin position="823"/>
        <end position="846"/>
    </location>
</feature>
<feature type="region of interest" description="Disordered" evidence="1">
    <location>
        <begin position="291"/>
        <end position="338"/>
    </location>
</feature>
<dbReference type="EMBL" id="LUKN01000694">
    <property type="protein sequence ID" value="OAR02420.1"/>
    <property type="molecule type" value="Genomic_DNA"/>
</dbReference>
<dbReference type="OMA" id="ANRIDSY"/>
<gene>
    <name evidence="3" type="ORF">LLEC1_06180</name>
</gene>
<feature type="region of interest" description="Disordered" evidence="1">
    <location>
        <begin position="381"/>
        <end position="551"/>
    </location>
</feature>
<evidence type="ECO:0000313" key="4">
    <source>
        <dbReference type="Proteomes" id="UP000243081"/>
    </source>
</evidence>
<feature type="compositionally biased region" description="Polar residues" evidence="1">
    <location>
        <begin position="381"/>
        <end position="393"/>
    </location>
</feature>
<feature type="compositionally biased region" description="Basic and acidic residues" evidence="1">
    <location>
        <begin position="526"/>
        <end position="551"/>
    </location>
</feature>
<feature type="compositionally biased region" description="Polar residues" evidence="1">
    <location>
        <begin position="76"/>
        <end position="90"/>
    </location>
</feature>
<name>A0A179IL25_CORDF</name>
<dbReference type="Proteomes" id="UP000243081">
    <property type="component" value="Unassembled WGS sequence"/>
</dbReference>
<keyword evidence="2" id="KW-0472">Membrane</keyword>
<organism evidence="3 4">
    <name type="scientific">Cordyceps confragosa</name>
    <name type="common">Lecanicillium lecanii</name>
    <dbReference type="NCBI Taxonomy" id="2714763"/>
    <lineage>
        <taxon>Eukaryota</taxon>
        <taxon>Fungi</taxon>
        <taxon>Dikarya</taxon>
        <taxon>Ascomycota</taxon>
        <taxon>Pezizomycotina</taxon>
        <taxon>Sordariomycetes</taxon>
        <taxon>Hypocreomycetidae</taxon>
        <taxon>Hypocreales</taxon>
        <taxon>Cordycipitaceae</taxon>
        <taxon>Akanthomyces</taxon>
    </lineage>
</organism>
<reference evidence="3 4" key="1">
    <citation type="submission" date="2016-03" db="EMBL/GenBank/DDBJ databases">
        <title>Fine-scale spatial genetic structure of a fungal parasite of coffee scale insects.</title>
        <authorList>
            <person name="Jackson D."/>
            <person name="Zemenick K.A."/>
            <person name="Malloure B."/>
            <person name="Quandt C.A."/>
            <person name="James T.Y."/>
        </authorList>
    </citation>
    <scope>NUCLEOTIDE SEQUENCE [LARGE SCALE GENOMIC DNA]</scope>
    <source>
        <strain evidence="3 4">UM487</strain>
    </source>
</reference>
<evidence type="ECO:0000313" key="3">
    <source>
        <dbReference type="EMBL" id="OAR02420.1"/>
    </source>
</evidence>
<evidence type="ECO:0000256" key="1">
    <source>
        <dbReference type="SAM" id="MobiDB-lite"/>
    </source>
</evidence>
<feature type="compositionally biased region" description="Pro residues" evidence="1">
    <location>
        <begin position="407"/>
        <end position="425"/>
    </location>
</feature>
<feature type="compositionally biased region" description="Low complexity" evidence="1">
    <location>
        <begin position="98"/>
        <end position="108"/>
    </location>
</feature>
<feature type="compositionally biased region" description="Basic and acidic residues" evidence="1">
    <location>
        <begin position="504"/>
        <end position="516"/>
    </location>
</feature>
<evidence type="ECO:0000256" key="2">
    <source>
        <dbReference type="SAM" id="Phobius"/>
    </source>
</evidence>
<keyword evidence="4" id="KW-1185">Reference proteome</keyword>
<accession>A0A179IL25</accession>
<feature type="compositionally biased region" description="Basic residues" evidence="1">
    <location>
        <begin position="492"/>
        <end position="503"/>
    </location>
</feature>
<dbReference type="AlphaFoldDB" id="A0A179IL25"/>
<feature type="compositionally biased region" description="Polar residues" evidence="1">
    <location>
        <begin position="163"/>
        <end position="172"/>
    </location>
</feature>
<keyword evidence="2" id="KW-0812">Transmembrane</keyword>
<feature type="transmembrane region" description="Helical" evidence="2">
    <location>
        <begin position="771"/>
        <end position="795"/>
    </location>
</feature>
<feature type="compositionally biased region" description="Polar residues" evidence="1">
    <location>
        <begin position="24"/>
        <end position="36"/>
    </location>
</feature>
<feature type="region of interest" description="Disordered" evidence="1">
    <location>
        <begin position="24"/>
        <end position="172"/>
    </location>
</feature>